<dbReference type="OrthoDB" id="5651790at2"/>
<keyword evidence="5 6" id="KW-0472">Membrane</keyword>
<feature type="transmembrane region" description="Helical" evidence="6">
    <location>
        <begin position="78"/>
        <end position="97"/>
    </location>
</feature>
<dbReference type="EMBL" id="SETE01000002">
    <property type="protein sequence ID" value="RYM34574.1"/>
    <property type="molecule type" value="Genomic_DNA"/>
</dbReference>
<dbReference type="RefSeq" id="WP_130092583.1">
    <property type="nucleotide sequence ID" value="NZ_SETE01000002.1"/>
</dbReference>
<feature type="transmembrane region" description="Helical" evidence="6">
    <location>
        <begin position="103"/>
        <end position="121"/>
    </location>
</feature>
<sequence length="215" mass="24462">MILEAISLTILFSAIIAIFFRQRKNNKMFSIFKPLTTILIISLAAIMHLESPTTYSTLLIVSLIFALIGDIFLIGEKYFLQGLSSFLIAHIIFTVAFTDLFGFSWEILPLVILIIIGALFFNSLRKYLHKFTIPVLVYLIVILIMNWQAIGLLYHNQSFAIIGLAIGSIFFTFSDAIIAFDKFKKPIKNAEILILSTYWIAIYTFTIVGLYIDKL</sequence>
<evidence type="ECO:0000256" key="5">
    <source>
        <dbReference type="ARBA" id="ARBA00023136"/>
    </source>
</evidence>
<evidence type="ECO:0000313" key="8">
    <source>
        <dbReference type="Proteomes" id="UP000293952"/>
    </source>
</evidence>
<keyword evidence="8" id="KW-1185">Reference proteome</keyword>
<name>A0A4Q4KPV9_9FLAO</name>
<comment type="subcellular location">
    <subcellularLocation>
        <location evidence="1">Membrane</location>
        <topology evidence="1">Multi-pass membrane protein</topology>
    </subcellularLocation>
</comment>
<keyword evidence="3 6" id="KW-0812">Transmembrane</keyword>
<keyword evidence="4 6" id="KW-1133">Transmembrane helix</keyword>
<dbReference type="PANTHER" id="PTHR31885:SF6">
    <property type="entry name" value="GH04784P"/>
    <property type="match status" value="1"/>
</dbReference>
<dbReference type="Proteomes" id="UP000293952">
    <property type="component" value="Unassembled WGS sequence"/>
</dbReference>
<feature type="transmembrane region" description="Helical" evidence="6">
    <location>
        <begin position="160"/>
        <end position="180"/>
    </location>
</feature>
<feature type="transmembrane region" description="Helical" evidence="6">
    <location>
        <begin position="133"/>
        <end position="154"/>
    </location>
</feature>
<accession>A0A4Q4KPV9</accession>
<dbReference type="AlphaFoldDB" id="A0A4Q4KPV9"/>
<dbReference type="GO" id="GO:0016787">
    <property type="term" value="F:hydrolase activity"/>
    <property type="evidence" value="ECO:0007669"/>
    <property type="project" value="TreeGrafter"/>
</dbReference>
<comment type="caution">
    <text evidence="7">The sequence shown here is derived from an EMBL/GenBank/DDBJ whole genome shotgun (WGS) entry which is preliminary data.</text>
</comment>
<dbReference type="PANTHER" id="PTHR31885">
    <property type="entry name" value="GH04784P"/>
    <property type="match status" value="1"/>
</dbReference>
<evidence type="ECO:0000256" key="6">
    <source>
        <dbReference type="SAM" id="Phobius"/>
    </source>
</evidence>
<feature type="transmembrane region" description="Helical" evidence="6">
    <location>
        <begin position="29"/>
        <end position="49"/>
    </location>
</feature>
<dbReference type="InterPro" id="IPR012506">
    <property type="entry name" value="TMEM86B-like"/>
</dbReference>
<evidence type="ECO:0000256" key="3">
    <source>
        <dbReference type="ARBA" id="ARBA00022692"/>
    </source>
</evidence>
<dbReference type="Pfam" id="PF07947">
    <property type="entry name" value="YhhN"/>
    <property type="match status" value="1"/>
</dbReference>
<dbReference type="GO" id="GO:0016020">
    <property type="term" value="C:membrane"/>
    <property type="evidence" value="ECO:0007669"/>
    <property type="project" value="UniProtKB-SubCell"/>
</dbReference>
<gene>
    <name evidence="7" type="ORF">ERX46_04150</name>
</gene>
<organism evidence="7 8">
    <name type="scientific">Brumimicrobium glaciale</name>
    <dbReference type="NCBI Taxonomy" id="200475"/>
    <lineage>
        <taxon>Bacteria</taxon>
        <taxon>Pseudomonadati</taxon>
        <taxon>Bacteroidota</taxon>
        <taxon>Flavobacteriia</taxon>
        <taxon>Flavobacteriales</taxon>
        <taxon>Crocinitomicaceae</taxon>
        <taxon>Brumimicrobium</taxon>
    </lineage>
</organism>
<evidence type="ECO:0000256" key="1">
    <source>
        <dbReference type="ARBA" id="ARBA00004141"/>
    </source>
</evidence>
<evidence type="ECO:0000313" key="7">
    <source>
        <dbReference type="EMBL" id="RYM34574.1"/>
    </source>
</evidence>
<evidence type="ECO:0000256" key="4">
    <source>
        <dbReference type="ARBA" id="ARBA00022989"/>
    </source>
</evidence>
<feature type="transmembrane region" description="Helical" evidence="6">
    <location>
        <begin position="6"/>
        <end position="22"/>
    </location>
</feature>
<comment type="similarity">
    <text evidence="2">Belongs to the TMEM86 family.</text>
</comment>
<feature type="transmembrane region" description="Helical" evidence="6">
    <location>
        <begin position="192"/>
        <end position="212"/>
    </location>
</feature>
<evidence type="ECO:0000256" key="2">
    <source>
        <dbReference type="ARBA" id="ARBA00007375"/>
    </source>
</evidence>
<reference evidence="7 8" key="1">
    <citation type="submission" date="2019-02" db="EMBL/GenBank/DDBJ databases">
        <title>Genome sequence of the sea-ice species Brumimicrobium glaciale.</title>
        <authorList>
            <person name="Bowman J.P."/>
        </authorList>
    </citation>
    <scope>NUCLEOTIDE SEQUENCE [LARGE SCALE GENOMIC DNA]</scope>
    <source>
        <strain evidence="7 8">IC156</strain>
    </source>
</reference>
<proteinExistence type="inferred from homology"/>
<protein>
    <submittedName>
        <fullName evidence="7">Lysoplasmalogenase</fullName>
    </submittedName>
</protein>
<feature type="transmembrane region" description="Helical" evidence="6">
    <location>
        <begin position="55"/>
        <end position="73"/>
    </location>
</feature>